<proteinExistence type="predicted"/>
<accession>F4RGS4</accession>
<feature type="non-terminal residue" evidence="2">
    <location>
        <position position="226"/>
    </location>
</feature>
<dbReference type="AlphaFoldDB" id="F4RGS4"/>
<reference evidence="3" key="1">
    <citation type="journal article" date="2011" name="Proc. Natl. Acad. Sci. U.S.A.">
        <title>Obligate biotrophy features unraveled by the genomic analysis of rust fungi.</title>
        <authorList>
            <person name="Duplessis S."/>
            <person name="Cuomo C.A."/>
            <person name="Lin Y.-C."/>
            <person name="Aerts A."/>
            <person name="Tisserant E."/>
            <person name="Veneault-Fourrey C."/>
            <person name="Joly D.L."/>
            <person name="Hacquard S."/>
            <person name="Amselem J."/>
            <person name="Cantarel B.L."/>
            <person name="Chiu R."/>
            <person name="Coutinho P.M."/>
            <person name="Feau N."/>
            <person name="Field M."/>
            <person name="Frey P."/>
            <person name="Gelhaye E."/>
            <person name="Goldberg J."/>
            <person name="Grabherr M.G."/>
            <person name="Kodira C.D."/>
            <person name="Kohler A."/>
            <person name="Kuees U."/>
            <person name="Lindquist E.A."/>
            <person name="Lucas S.M."/>
            <person name="Mago R."/>
            <person name="Mauceli E."/>
            <person name="Morin E."/>
            <person name="Murat C."/>
            <person name="Pangilinan J.L."/>
            <person name="Park R."/>
            <person name="Pearson M."/>
            <person name="Quesneville H."/>
            <person name="Rouhier N."/>
            <person name="Sakthikumar S."/>
            <person name="Salamov A.A."/>
            <person name="Schmutz J."/>
            <person name="Selles B."/>
            <person name="Shapiro H."/>
            <person name="Tanguay P."/>
            <person name="Tuskan G.A."/>
            <person name="Henrissat B."/>
            <person name="Van de Peer Y."/>
            <person name="Rouze P."/>
            <person name="Ellis J.G."/>
            <person name="Dodds P.N."/>
            <person name="Schein J.E."/>
            <person name="Zhong S."/>
            <person name="Hamelin R.C."/>
            <person name="Grigoriev I.V."/>
            <person name="Szabo L.J."/>
            <person name="Martin F."/>
        </authorList>
    </citation>
    <scope>NUCLEOTIDE SEQUENCE [LARGE SCALE GENOMIC DNA]</scope>
    <source>
        <strain evidence="3">98AG31 / pathotype 3-4-7</strain>
    </source>
</reference>
<protein>
    <submittedName>
        <fullName evidence="2">Uncharacterized protein</fullName>
    </submittedName>
</protein>
<keyword evidence="3" id="KW-1185">Reference proteome</keyword>
<feature type="compositionally biased region" description="Basic and acidic residues" evidence="1">
    <location>
        <begin position="70"/>
        <end position="79"/>
    </location>
</feature>
<sequence length="226" mass="24593">MLSFPSRSTLEPCPTTSLASFPESETPAASQDSGKKFRAALDLPYPIPSLIDDFAQQTMNDSLPQPELNRTLDEPRSDSDSTTTSHMQNSSNGTFSINGSDNPSANKPKDLDPTTENLIRPDQPVIEDIFLEQEPKSLVEAVMDSSPLDAKFELSSPIPLDTPKRSQHELPSKLDTNLSSSSQSPHSSPDIIQSPFDSISVLATSARMTEVGMMIQEVALALFEVQ</sequence>
<dbReference type="HOGENOM" id="CLU_1227351_0_0_1"/>
<dbReference type="InParanoid" id="F4RGS4"/>
<dbReference type="RefSeq" id="XP_007408386.1">
    <property type="nucleotide sequence ID" value="XM_007408324.1"/>
</dbReference>
<dbReference type="Proteomes" id="UP000001072">
    <property type="component" value="Unassembled WGS sequence"/>
</dbReference>
<feature type="compositionally biased region" description="Low complexity" evidence="1">
    <location>
        <begin position="179"/>
        <end position="193"/>
    </location>
</feature>
<feature type="region of interest" description="Disordered" evidence="1">
    <location>
        <begin position="1"/>
        <end position="37"/>
    </location>
</feature>
<gene>
    <name evidence="2" type="ORF">MELLADRAFT_77398</name>
</gene>
<dbReference type="KEGG" id="mlr:MELLADRAFT_77398"/>
<organism evidence="3">
    <name type="scientific">Melampsora larici-populina (strain 98AG31 / pathotype 3-4-7)</name>
    <name type="common">Poplar leaf rust fungus</name>
    <dbReference type="NCBI Taxonomy" id="747676"/>
    <lineage>
        <taxon>Eukaryota</taxon>
        <taxon>Fungi</taxon>
        <taxon>Dikarya</taxon>
        <taxon>Basidiomycota</taxon>
        <taxon>Pucciniomycotina</taxon>
        <taxon>Pucciniomycetes</taxon>
        <taxon>Pucciniales</taxon>
        <taxon>Melampsoraceae</taxon>
        <taxon>Melampsora</taxon>
    </lineage>
</organism>
<feature type="compositionally biased region" description="Polar residues" evidence="1">
    <location>
        <begin position="1"/>
        <end position="19"/>
    </location>
</feature>
<dbReference type="VEuPathDB" id="FungiDB:MELLADRAFT_77398"/>
<name>F4RGS4_MELLP</name>
<evidence type="ECO:0000256" key="1">
    <source>
        <dbReference type="SAM" id="MobiDB-lite"/>
    </source>
</evidence>
<feature type="compositionally biased region" description="Polar residues" evidence="1">
    <location>
        <begin position="80"/>
        <end position="105"/>
    </location>
</feature>
<dbReference type="GeneID" id="18932941"/>
<evidence type="ECO:0000313" key="2">
    <source>
        <dbReference type="EMBL" id="EGG08188.1"/>
    </source>
</evidence>
<feature type="compositionally biased region" description="Basic and acidic residues" evidence="1">
    <location>
        <begin position="162"/>
        <end position="172"/>
    </location>
</feature>
<evidence type="ECO:0000313" key="3">
    <source>
        <dbReference type="Proteomes" id="UP000001072"/>
    </source>
</evidence>
<feature type="region of interest" description="Disordered" evidence="1">
    <location>
        <begin position="153"/>
        <end position="193"/>
    </location>
</feature>
<dbReference type="OrthoDB" id="10348830at2759"/>
<dbReference type="EMBL" id="GL883101">
    <property type="protein sequence ID" value="EGG08188.1"/>
    <property type="molecule type" value="Genomic_DNA"/>
</dbReference>
<feature type="region of interest" description="Disordered" evidence="1">
    <location>
        <begin position="52"/>
        <end position="121"/>
    </location>
</feature>